<keyword evidence="7 8" id="KW-0472">Membrane</keyword>
<protein>
    <recommendedName>
        <fullName evidence="10">Glycosyltransferase RgtA/B/C/D-like domain-containing protein</fullName>
    </recommendedName>
</protein>
<feature type="signal peptide" evidence="9">
    <location>
        <begin position="1"/>
        <end position="26"/>
    </location>
</feature>
<dbReference type="GO" id="GO:0010041">
    <property type="term" value="P:response to iron(III) ion"/>
    <property type="evidence" value="ECO:0007669"/>
    <property type="project" value="TreeGrafter"/>
</dbReference>
<evidence type="ECO:0000256" key="6">
    <source>
        <dbReference type="ARBA" id="ARBA00022989"/>
    </source>
</evidence>
<dbReference type="InterPro" id="IPR038731">
    <property type="entry name" value="RgtA/B/C-like"/>
</dbReference>
<feature type="transmembrane region" description="Helical" evidence="8">
    <location>
        <begin position="305"/>
        <end position="322"/>
    </location>
</feature>
<evidence type="ECO:0000256" key="9">
    <source>
        <dbReference type="SAM" id="SignalP"/>
    </source>
</evidence>
<keyword evidence="4" id="KW-0808">Transferase</keyword>
<comment type="subcellular location">
    <subcellularLocation>
        <location evidence="1">Cell membrane</location>
        <topology evidence="1">Multi-pass membrane protein</topology>
    </subcellularLocation>
</comment>
<reference evidence="11 12" key="1">
    <citation type="submission" date="2017-12" db="EMBL/GenBank/DDBJ databases">
        <authorList>
            <person name="Hurst M.R.H."/>
        </authorList>
    </citation>
    <scope>NUCLEOTIDE SEQUENCE [LARGE SCALE GENOMIC DNA]</scope>
    <source>
        <strain evidence="11 12">SY-3-19</strain>
    </source>
</reference>
<gene>
    <name evidence="11" type="ORF">CW354_09230</name>
</gene>
<feature type="transmembrane region" description="Helical" evidence="8">
    <location>
        <begin position="91"/>
        <end position="110"/>
    </location>
</feature>
<organism evidence="11 12">
    <name type="scientific">Hyphococcus luteus</name>
    <dbReference type="NCBI Taxonomy" id="2058213"/>
    <lineage>
        <taxon>Bacteria</taxon>
        <taxon>Pseudomonadati</taxon>
        <taxon>Pseudomonadota</taxon>
        <taxon>Alphaproteobacteria</taxon>
        <taxon>Parvularculales</taxon>
        <taxon>Parvularculaceae</taxon>
        <taxon>Hyphococcus</taxon>
    </lineage>
</organism>
<evidence type="ECO:0000313" key="11">
    <source>
        <dbReference type="EMBL" id="PQA88461.1"/>
    </source>
</evidence>
<dbReference type="InterPro" id="IPR050297">
    <property type="entry name" value="LipidA_mod_glycosyltrf_83"/>
</dbReference>
<dbReference type="GO" id="GO:0016763">
    <property type="term" value="F:pentosyltransferase activity"/>
    <property type="evidence" value="ECO:0007669"/>
    <property type="project" value="TreeGrafter"/>
</dbReference>
<dbReference type="Pfam" id="PF13231">
    <property type="entry name" value="PMT_2"/>
    <property type="match status" value="1"/>
</dbReference>
<keyword evidence="6 8" id="KW-1133">Transmembrane helix</keyword>
<dbReference type="Proteomes" id="UP000239504">
    <property type="component" value="Unassembled WGS sequence"/>
</dbReference>
<dbReference type="EMBL" id="PJCH01000005">
    <property type="protein sequence ID" value="PQA88461.1"/>
    <property type="molecule type" value="Genomic_DNA"/>
</dbReference>
<evidence type="ECO:0000256" key="1">
    <source>
        <dbReference type="ARBA" id="ARBA00004651"/>
    </source>
</evidence>
<keyword evidence="2" id="KW-1003">Cell membrane</keyword>
<feature type="transmembrane region" description="Helical" evidence="8">
    <location>
        <begin position="414"/>
        <end position="437"/>
    </location>
</feature>
<feature type="transmembrane region" description="Helical" evidence="8">
    <location>
        <begin position="385"/>
        <end position="407"/>
    </location>
</feature>
<dbReference type="AlphaFoldDB" id="A0A2S7K7J9"/>
<evidence type="ECO:0000256" key="7">
    <source>
        <dbReference type="ARBA" id="ARBA00023136"/>
    </source>
</evidence>
<dbReference type="OrthoDB" id="9810951at2"/>
<evidence type="ECO:0000256" key="2">
    <source>
        <dbReference type="ARBA" id="ARBA00022475"/>
    </source>
</evidence>
<keyword evidence="5 8" id="KW-0812">Transmembrane</keyword>
<feature type="chain" id="PRO_5015504129" description="Glycosyltransferase RgtA/B/C/D-like domain-containing protein" evidence="9">
    <location>
        <begin position="27"/>
        <end position="555"/>
    </location>
</feature>
<feature type="transmembrane region" description="Helical" evidence="8">
    <location>
        <begin position="195"/>
        <end position="212"/>
    </location>
</feature>
<feature type="transmembrane region" description="Helical" evidence="8">
    <location>
        <begin position="328"/>
        <end position="345"/>
    </location>
</feature>
<dbReference type="GO" id="GO:0005886">
    <property type="term" value="C:plasma membrane"/>
    <property type="evidence" value="ECO:0007669"/>
    <property type="project" value="UniProtKB-SubCell"/>
</dbReference>
<dbReference type="RefSeq" id="WP_104829705.1">
    <property type="nucleotide sequence ID" value="NZ_PJCH01000005.1"/>
</dbReference>
<feature type="transmembrane region" description="Helical" evidence="8">
    <location>
        <begin position="224"/>
        <end position="242"/>
    </location>
</feature>
<dbReference type="PANTHER" id="PTHR33908">
    <property type="entry name" value="MANNOSYLTRANSFERASE YKCB-RELATED"/>
    <property type="match status" value="1"/>
</dbReference>
<sequence>MTAGAPLTWRFCLLCVAAFAAFTAFAGLFALPPLDRDEARFAQATAQMIESGDYVAIRFQGRERNKKPAGVYWLQAASVKAFSNVEAREIWAYRIPSMIGVVIAAIFTFLAGARAFDARTGLLAGLLLASAPVVAAEATIAKTDGVLLGLVAMAQYAFLTIFGAVQEGRKPGWPAALLFWTAQGAAALVKGPIAPMISLVTGLGVAGGKWRFNWLAAMRPVSGFLLFILMVLPWGLAIWQATDGRFFTQAVGGDMLGKIGDAQEGHNGPPGYHTLLIWPLFWPAAALILPGLLQSWRARTDWRQCFLLAWAIPAWIVFEIAATKLPHYVMPLYPALAIMAARAAVSGVPDGWVRKASALLYAGVGLAAAALIALPPLAFSGAGPAALYFAAAAITAIAALLIAVLFWRGRAVKGAVAASLLASLYAWTLLGAVLPGLTQLTIAPRLSAALELADRHPIHDGRAPVAITGYAEPSAVFLLGTQTALTDPQDAARRLLSGAASAAVVEAREDAAFKAALDGAPVTALAVIDGLNYSNGDQATLTIYALAPAKMSGDS</sequence>
<keyword evidence="12" id="KW-1185">Reference proteome</keyword>
<evidence type="ECO:0000256" key="3">
    <source>
        <dbReference type="ARBA" id="ARBA00022676"/>
    </source>
</evidence>
<name>A0A2S7K7J9_9PROT</name>
<feature type="transmembrane region" description="Helical" evidence="8">
    <location>
        <begin position="146"/>
        <end position="165"/>
    </location>
</feature>
<dbReference type="GO" id="GO:0009103">
    <property type="term" value="P:lipopolysaccharide biosynthetic process"/>
    <property type="evidence" value="ECO:0007669"/>
    <property type="project" value="TreeGrafter"/>
</dbReference>
<comment type="caution">
    <text evidence="11">The sequence shown here is derived from an EMBL/GenBank/DDBJ whole genome shotgun (WGS) entry which is preliminary data.</text>
</comment>
<evidence type="ECO:0000313" key="12">
    <source>
        <dbReference type="Proteomes" id="UP000239504"/>
    </source>
</evidence>
<dbReference type="PANTHER" id="PTHR33908:SF3">
    <property type="entry name" value="UNDECAPRENYL PHOSPHATE-ALPHA-4-AMINO-4-DEOXY-L-ARABINOSE ARABINOSYL TRANSFERASE"/>
    <property type="match status" value="1"/>
</dbReference>
<feature type="transmembrane region" description="Helical" evidence="8">
    <location>
        <begin position="275"/>
        <end position="293"/>
    </location>
</feature>
<feature type="transmembrane region" description="Helical" evidence="8">
    <location>
        <begin position="357"/>
        <end position="379"/>
    </location>
</feature>
<keyword evidence="3" id="KW-0328">Glycosyltransferase</keyword>
<proteinExistence type="predicted"/>
<feature type="domain" description="Glycosyltransferase RgtA/B/C/D-like" evidence="10">
    <location>
        <begin position="66"/>
        <end position="234"/>
    </location>
</feature>
<keyword evidence="9" id="KW-0732">Signal</keyword>
<evidence type="ECO:0000256" key="5">
    <source>
        <dbReference type="ARBA" id="ARBA00022692"/>
    </source>
</evidence>
<evidence type="ECO:0000259" key="10">
    <source>
        <dbReference type="Pfam" id="PF13231"/>
    </source>
</evidence>
<evidence type="ECO:0000256" key="8">
    <source>
        <dbReference type="SAM" id="Phobius"/>
    </source>
</evidence>
<accession>A0A2S7K7J9</accession>
<evidence type="ECO:0000256" key="4">
    <source>
        <dbReference type="ARBA" id="ARBA00022679"/>
    </source>
</evidence>